<comment type="caution">
    <text evidence="7">The sequence shown here is derived from an EMBL/GenBank/DDBJ whole genome shotgun (WGS) entry which is preliminary data.</text>
</comment>
<dbReference type="InterPro" id="IPR002197">
    <property type="entry name" value="HTH_Fis"/>
</dbReference>
<dbReference type="InterPro" id="IPR058031">
    <property type="entry name" value="AAA_lid_NorR"/>
</dbReference>
<keyword evidence="1" id="KW-0547">Nucleotide-binding</keyword>
<evidence type="ECO:0000256" key="4">
    <source>
        <dbReference type="ARBA" id="ARBA00023125"/>
    </source>
</evidence>
<dbReference type="PRINTS" id="PR01590">
    <property type="entry name" value="HTHFIS"/>
</dbReference>
<protein>
    <submittedName>
        <fullName evidence="7">Sigma-54-dependent Fis family transcriptional regulator</fullName>
    </submittedName>
</protein>
<dbReference type="PANTHER" id="PTHR32071">
    <property type="entry name" value="TRANSCRIPTIONAL REGULATORY PROTEIN"/>
    <property type="match status" value="1"/>
</dbReference>
<evidence type="ECO:0000259" key="6">
    <source>
        <dbReference type="PROSITE" id="PS50045"/>
    </source>
</evidence>
<dbReference type="InterPro" id="IPR002078">
    <property type="entry name" value="Sigma_54_int"/>
</dbReference>
<organism evidence="7 8">
    <name type="scientific">Xanthomarina gelatinilytica</name>
    <dbReference type="NCBI Taxonomy" id="1137281"/>
    <lineage>
        <taxon>Bacteria</taxon>
        <taxon>Pseudomonadati</taxon>
        <taxon>Bacteroidota</taxon>
        <taxon>Flavobacteriia</taxon>
        <taxon>Flavobacteriales</taxon>
        <taxon>Flavobacteriaceae</taxon>
        <taxon>Xanthomarina</taxon>
    </lineage>
</organism>
<keyword evidence="5" id="KW-0804">Transcription</keyword>
<dbReference type="Proteomes" id="UP000263268">
    <property type="component" value="Unassembled WGS sequence"/>
</dbReference>
<dbReference type="Pfam" id="PF02954">
    <property type="entry name" value="HTH_8"/>
    <property type="match status" value="1"/>
</dbReference>
<evidence type="ECO:0000313" key="7">
    <source>
        <dbReference type="EMBL" id="HCY82808.1"/>
    </source>
</evidence>
<sequence>GAIPENLLEAELFGYTKGAFTGANENRNGFFQAANKGTLFLDEIGNASMATQLRLLRVLQEKEVTRVGSQKTEKVDVRVIAATNIDLKELIEKGKFREDLYYRLTVVQITVPPLRERTEDIKLLTEKFLLKYGVEYKDRLISITPEALSVLERYSWPGNIRELENVLQQAVIMCDKQVEIKDLPEHLKYQINFSENETQLPLREVEKQHILKVLAATNNNKTQAAKILQIDRKTLSEKIK</sequence>
<dbReference type="Gene3D" id="1.10.8.60">
    <property type="match status" value="1"/>
</dbReference>
<keyword evidence="4" id="KW-0238">DNA-binding</keyword>
<dbReference type="PANTHER" id="PTHR32071:SF119">
    <property type="entry name" value="SIGMA L-DEPENDENT TRANSCRIPTIONAL REGULATOR YPLP-RELATED"/>
    <property type="match status" value="1"/>
</dbReference>
<dbReference type="Pfam" id="PF25601">
    <property type="entry name" value="AAA_lid_14"/>
    <property type="match status" value="1"/>
</dbReference>
<feature type="non-terminal residue" evidence="7">
    <location>
        <position position="1"/>
    </location>
</feature>
<keyword evidence="2" id="KW-0067">ATP-binding</keyword>
<accession>A0A3D6BUY2</accession>
<gene>
    <name evidence="7" type="ORF">DHV22_15050</name>
</gene>
<dbReference type="InterPro" id="IPR027417">
    <property type="entry name" value="P-loop_NTPase"/>
</dbReference>
<dbReference type="AlphaFoldDB" id="A0A3D6BUY2"/>
<name>A0A3D6BUY2_9FLAO</name>
<dbReference type="CDD" id="cd00009">
    <property type="entry name" value="AAA"/>
    <property type="match status" value="1"/>
</dbReference>
<evidence type="ECO:0000256" key="5">
    <source>
        <dbReference type="ARBA" id="ARBA00023163"/>
    </source>
</evidence>
<dbReference type="GO" id="GO:0006355">
    <property type="term" value="P:regulation of DNA-templated transcription"/>
    <property type="evidence" value="ECO:0007669"/>
    <property type="project" value="InterPro"/>
</dbReference>
<dbReference type="SUPFAM" id="SSF52540">
    <property type="entry name" value="P-loop containing nucleoside triphosphate hydrolases"/>
    <property type="match status" value="1"/>
</dbReference>
<dbReference type="GO" id="GO:0005524">
    <property type="term" value="F:ATP binding"/>
    <property type="evidence" value="ECO:0007669"/>
    <property type="project" value="UniProtKB-KW"/>
</dbReference>
<dbReference type="PROSITE" id="PS50045">
    <property type="entry name" value="SIGMA54_INTERACT_4"/>
    <property type="match status" value="1"/>
</dbReference>
<dbReference type="Gene3D" id="3.40.50.300">
    <property type="entry name" value="P-loop containing nucleotide triphosphate hydrolases"/>
    <property type="match status" value="1"/>
</dbReference>
<dbReference type="Pfam" id="PF00158">
    <property type="entry name" value="Sigma54_activat"/>
    <property type="match status" value="1"/>
</dbReference>
<dbReference type="PROSITE" id="PS00676">
    <property type="entry name" value="SIGMA54_INTERACT_2"/>
    <property type="match status" value="1"/>
</dbReference>
<dbReference type="SUPFAM" id="SSF46689">
    <property type="entry name" value="Homeodomain-like"/>
    <property type="match status" value="1"/>
</dbReference>
<dbReference type="InterPro" id="IPR009057">
    <property type="entry name" value="Homeodomain-like_sf"/>
</dbReference>
<dbReference type="Gene3D" id="1.10.10.60">
    <property type="entry name" value="Homeodomain-like"/>
    <property type="match status" value="1"/>
</dbReference>
<evidence type="ECO:0000256" key="2">
    <source>
        <dbReference type="ARBA" id="ARBA00022840"/>
    </source>
</evidence>
<dbReference type="GO" id="GO:0043565">
    <property type="term" value="F:sequence-specific DNA binding"/>
    <property type="evidence" value="ECO:0007669"/>
    <property type="project" value="InterPro"/>
</dbReference>
<keyword evidence="3" id="KW-0805">Transcription regulation</keyword>
<dbReference type="PROSITE" id="PS00688">
    <property type="entry name" value="SIGMA54_INTERACT_3"/>
    <property type="match status" value="1"/>
</dbReference>
<dbReference type="InterPro" id="IPR025943">
    <property type="entry name" value="Sigma_54_int_dom_ATP-bd_2"/>
</dbReference>
<dbReference type="InterPro" id="IPR025944">
    <property type="entry name" value="Sigma_54_int_dom_CS"/>
</dbReference>
<dbReference type="EMBL" id="DPRK01000240">
    <property type="protein sequence ID" value="HCY82808.1"/>
    <property type="molecule type" value="Genomic_DNA"/>
</dbReference>
<feature type="domain" description="Sigma-54 factor interaction" evidence="6">
    <location>
        <begin position="1"/>
        <end position="172"/>
    </location>
</feature>
<evidence type="ECO:0000256" key="3">
    <source>
        <dbReference type="ARBA" id="ARBA00023015"/>
    </source>
</evidence>
<evidence type="ECO:0000256" key="1">
    <source>
        <dbReference type="ARBA" id="ARBA00022741"/>
    </source>
</evidence>
<evidence type="ECO:0000313" key="8">
    <source>
        <dbReference type="Proteomes" id="UP000263268"/>
    </source>
</evidence>
<proteinExistence type="predicted"/>
<reference evidence="7 8" key="1">
    <citation type="journal article" date="2018" name="Nat. Biotechnol.">
        <title>A standardized bacterial taxonomy based on genome phylogeny substantially revises the tree of life.</title>
        <authorList>
            <person name="Parks D.H."/>
            <person name="Chuvochina M."/>
            <person name="Waite D.W."/>
            <person name="Rinke C."/>
            <person name="Skarshewski A."/>
            <person name="Chaumeil P.A."/>
            <person name="Hugenholtz P."/>
        </authorList>
    </citation>
    <scope>NUCLEOTIDE SEQUENCE [LARGE SCALE GENOMIC DNA]</scope>
    <source>
        <strain evidence="7">UBA10227</strain>
    </source>
</reference>